<dbReference type="EMBL" id="BAER01000111">
    <property type="protein sequence ID" value="GAC34448.1"/>
    <property type="molecule type" value="Genomic_DNA"/>
</dbReference>
<dbReference type="AlphaFoldDB" id="K7A0G6"/>
<dbReference type="Gene3D" id="3.30.420.10">
    <property type="entry name" value="Ribonuclease H-like superfamily/Ribonuclease H"/>
    <property type="match status" value="1"/>
</dbReference>
<dbReference type="PROSITE" id="PS50879">
    <property type="entry name" value="RNASE_H_1"/>
    <property type="match status" value="1"/>
</dbReference>
<reference evidence="3" key="1">
    <citation type="journal article" date="2014" name="Environ. Microbiol.">
        <title>Comparative genomics of the marine bacterial genus Glaciecola reveals the high degree of genomic diversity and genomic characteristic for cold adaptation.</title>
        <authorList>
            <person name="Qin Q.L."/>
            <person name="Xie B.B."/>
            <person name="Yu Y."/>
            <person name="Shu Y.L."/>
            <person name="Rong J.C."/>
            <person name="Zhang Y.J."/>
            <person name="Zhao D.L."/>
            <person name="Chen X.L."/>
            <person name="Zhang X.Y."/>
            <person name="Chen B."/>
            <person name="Zhou B.C."/>
            <person name="Zhang Y.Z."/>
        </authorList>
    </citation>
    <scope>NUCLEOTIDE SEQUENCE [LARGE SCALE GENOMIC DNA]</scope>
    <source>
        <strain evidence="3">LMG 21857</strain>
    </source>
</reference>
<gene>
    <name evidence="2" type="ORF">GPLA_3560</name>
</gene>
<dbReference type="GO" id="GO:0003676">
    <property type="term" value="F:nucleic acid binding"/>
    <property type="evidence" value="ECO:0007669"/>
    <property type="project" value="InterPro"/>
</dbReference>
<dbReference type="OrthoDB" id="8546514at2"/>
<dbReference type="InterPro" id="IPR012337">
    <property type="entry name" value="RNaseH-like_sf"/>
</dbReference>
<dbReference type="Pfam" id="PF00075">
    <property type="entry name" value="RNase_H"/>
    <property type="match status" value="1"/>
</dbReference>
<comment type="caution">
    <text evidence="2">The sequence shown here is derived from an EMBL/GenBank/DDBJ whole genome shotgun (WGS) entry which is preliminary data.</text>
</comment>
<evidence type="ECO:0000259" key="1">
    <source>
        <dbReference type="PROSITE" id="PS50879"/>
    </source>
</evidence>
<dbReference type="Proteomes" id="UP000006322">
    <property type="component" value="Unassembled WGS sequence"/>
</dbReference>
<evidence type="ECO:0000313" key="2">
    <source>
        <dbReference type="EMBL" id="GAC34448.1"/>
    </source>
</evidence>
<dbReference type="InterPro" id="IPR002156">
    <property type="entry name" value="RNaseH_domain"/>
</dbReference>
<accession>K7A0G6</accession>
<organism evidence="2 3">
    <name type="scientific">Paraglaciecola polaris LMG 21857</name>
    <dbReference type="NCBI Taxonomy" id="1129793"/>
    <lineage>
        <taxon>Bacteria</taxon>
        <taxon>Pseudomonadati</taxon>
        <taxon>Pseudomonadota</taxon>
        <taxon>Gammaproteobacteria</taxon>
        <taxon>Alteromonadales</taxon>
        <taxon>Alteromonadaceae</taxon>
        <taxon>Paraglaciecola</taxon>
    </lineage>
</organism>
<name>K7A0G6_9ALTE</name>
<sequence length="162" mass="18457">MRHLQVFIDGSVNTQLKVGYGAYLVVSDPSASIEALKYRVKPKRFEQTSSTKLELQTLLWALAEIRTLAGSEPIALTIYTDSQNIISLPDRRARLEQNDYFSSNNKRLNNYQLYQAFYRLTSGIECEFVKVAGHKVSSNKGEIDRRFALVDKASRGALRMEF</sequence>
<dbReference type="STRING" id="1129793.GPLA_3560"/>
<evidence type="ECO:0000313" key="3">
    <source>
        <dbReference type="Proteomes" id="UP000006322"/>
    </source>
</evidence>
<feature type="domain" description="RNase H type-1" evidence="1">
    <location>
        <begin position="1"/>
        <end position="159"/>
    </location>
</feature>
<protein>
    <recommendedName>
        <fullName evidence="1">RNase H type-1 domain-containing protein</fullName>
    </recommendedName>
</protein>
<keyword evidence="3" id="KW-1185">Reference proteome</keyword>
<proteinExistence type="predicted"/>
<dbReference type="GO" id="GO:0004523">
    <property type="term" value="F:RNA-DNA hybrid ribonuclease activity"/>
    <property type="evidence" value="ECO:0007669"/>
    <property type="project" value="InterPro"/>
</dbReference>
<dbReference type="InterPro" id="IPR036397">
    <property type="entry name" value="RNaseH_sf"/>
</dbReference>
<dbReference type="SUPFAM" id="SSF53098">
    <property type="entry name" value="Ribonuclease H-like"/>
    <property type="match status" value="1"/>
</dbReference>
<dbReference type="RefSeq" id="WP_007106213.1">
    <property type="nucleotide sequence ID" value="NZ_BAER01000111.1"/>
</dbReference>